<dbReference type="InterPro" id="IPR013536">
    <property type="entry name" value="WLM_dom"/>
</dbReference>
<evidence type="ECO:0000313" key="3">
    <source>
        <dbReference type="Proteomes" id="UP000195607"/>
    </source>
</evidence>
<organism evidence="2 3">
    <name type="scientific">Cuniculiplasma divulgatum</name>
    <dbReference type="NCBI Taxonomy" id="1673428"/>
    <lineage>
        <taxon>Archaea</taxon>
        <taxon>Methanobacteriati</taxon>
        <taxon>Thermoplasmatota</taxon>
        <taxon>Thermoplasmata</taxon>
        <taxon>Thermoplasmatales</taxon>
        <taxon>Cuniculiplasmataceae</taxon>
        <taxon>Cuniculiplasma</taxon>
    </lineage>
</organism>
<dbReference type="Proteomes" id="UP000195607">
    <property type="component" value="Chromosome I"/>
</dbReference>
<sequence>MNSEVIIMGKKLTVIQNERKRPKQSENILYIPVSFDEHALRVYLRMRLRRIIKSEFSKLSSSGKFYLVGEIDFELVKNFRDKSIISMLKGSTILVREDTIKLSRVDIREILVHELAHIFSSHHDEKFLMAMRYIGGKQRRLPIQL</sequence>
<feature type="domain" description="WLM" evidence="1">
    <location>
        <begin position="102"/>
        <end position="141"/>
    </location>
</feature>
<reference evidence="2 3" key="1">
    <citation type="submission" date="2016-04" db="EMBL/GenBank/DDBJ databases">
        <authorList>
            <person name="Evans L.H."/>
            <person name="Alamgir A."/>
            <person name="Owens N."/>
            <person name="Weber N.D."/>
            <person name="Virtaneva K."/>
            <person name="Barbian K."/>
            <person name="Babar A."/>
            <person name="Rosenke K."/>
        </authorList>
    </citation>
    <scope>NUCLEOTIDE SEQUENCE [LARGE SCALE GENOMIC DNA]</scope>
    <source>
        <strain evidence="3">S5(T) (JCM 30642 \VKM B-2941)</strain>
    </source>
</reference>
<dbReference type="EMBL" id="LT671858">
    <property type="protein sequence ID" value="SIM74222.1"/>
    <property type="molecule type" value="Genomic_DNA"/>
</dbReference>
<dbReference type="RefSeq" id="WP_148689971.1">
    <property type="nucleotide sequence ID" value="NZ_LT671858.1"/>
</dbReference>
<dbReference type="GeneID" id="41588681"/>
<dbReference type="Pfam" id="PF08325">
    <property type="entry name" value="WLM"/>
    <property type="match status" value="1"/>
</dbReference>
<dbReference type="AlphaFoldDB" id="A0A1N5VMQ0"/>
<gene>
    <name evidence="2" type="ORF">CSP5_1440</name>
</gene>
<dbReference type="Gene3D" id="3.30.2010.10">
    <property type="entry name" value="Metalloproteases ('zincins'), catalytic domain"/>
    <property type="match status" value="1"/>
</dbReference>
<evidence type="ECO:0000313" key="2">
    <source>
        <dbReference type="EMBL" id="SIM74222.1"/>
    </source>
</evidence>
<protein>
    <recommendedName>
        <fullName evidence="1">WLM domain-containing protein</fullName>
    </recommendedName>
</protein>
<evidence type="ECO:0000259" key="1">
    <source>
        <dbReference type="Pfam" id="PF08325"/>
    </source>
</evidence>
<proteinExistence type="predicted"/>
<name>A0A1N5VMQ0_9ARCH</name>
<accession>A0A1N5VMQ0</accession>